<comment type="caution">
    <text evidence="1">The sequence shown here is derived from an EMBL/GenBank/DDBJ whole genome shotgun (WGS) entry which is preliminary data.</text>
</comment>
<protein>
    <submittedName>
        <fullName evidence="1">Uncharacterized protein</fullName>
    </submittedName>
</protein>
<evidence type="ECO:0000313" key="1">
    <source>
        <dbReference type="EMBL" id="MBB6457148.1"/>
    </source>
</evidence>
<accession>A0A841QFG3</accession>
<proteinExistence type="predicted"/>
<evidence type="ECO:0000313" key="2">
    <source>
        <dbReference type="Proteomes" id="UP000578000"/>
    </source>
</evidence>
<dbReference type="AlphaFoldDB" id="A0A841QFG3"/>
<name>A0A841QFG3_9PROT</name>
<dbReference type="Proteomes" id="UP000578000">
    <property type="component" value="Unassembled WGS sequence"/>
</dbReference>
<reference evidence="1 2" key="1">
    <citation type="submission" date="2020-08" db="EMBL/GenBank/DDBJ databases">
        <title>Genomic Encyclopedia of Type Strains, Phase IV (KMG-IV): sequencing the most valuable type-strain genomes for metagenomic binning, comparative biology and taxonomic classification.</title>
        <authorList>
            <person name="Goeker M."/>
        </authorList>
    </citation>
    <scope>NUCLEOTIDE SEQUENCE [LARGE SCALE GENOMIC DNA]</scope>
    <source>
        <strain evidence="1 2">DSM 4491</strain>
    </source>
</reference>
<keyword evidence="2" id="KW-1185">Reference proteome</keyword>
<gene>
    <name evidence="1" type="ORF">HNR55_001736</name>
</gene>
<dbReference type="EMBL" id="JACHIE010000006">
    <property type="protein sequence ID" value="MBB6457148.1"/>
    <property type="molecule type" value="Genomic_DNA"/>
</dbReference>
<organism evidence="1 2">
    <name type="scientific">Acetobacter lovaniensis</name>
    <dbReference type="NCBI Taxonomy" id="104100"/>
    <lineage>
        <taxon>Bacteria</taxon>
        <taxon>Pseudomonadati</taxon>
        <taxon>Pseudomonadota</taxon>
        <taxon>Alphaproteobacteria</taxon>
        <taxon>Acetobacterales</taxon>
        <taxon>Acetobacteraceae</taxon>
        <taxon>Acetobacter</taxon>
    </lineage>
</organism>
<dbReference type="RefSeq" id="WP_166113534.1">
    <property type="nucleotide sequence ID" value="NZ_BAABDB010000007.1"/>
</dbReference>
<sequence length="128" mass="13845">MDVVPPLPHGVAGSACSLHDVMDHLVELLDETCQDFMGVQRVVGENMATASLSDTDAHILQKLDSATQMVEAVSTVLKNLVVCYEQDETQPLDVGTLSQGVKLSHVIRVLRYGIQAETVRPSGVVDLF</sequence>